<evidence type="ECO:0000313" key="2">
    <source>
        <dbReference type="EMBL" id="KIM62214.1"/>
    </source>
</evidence>
<dbReference type="Proteomes" id="UP000053989">
    <property type="component" value="Unassembled WGS sequence"/>
</dbReference>
<keyword evidence="3" id="KW-1185">Reference proteome</keyword>
<dbReference type="HOGENOM" id="CLU_2238210_0_0_1"/>
<protein>
    <recommendedName>
        <fullName evidence="4">Secreted protein</fullName>
    </recommendedName>
</protein>
<evidence type="ECO:0008006" key="4">
    <source>
        <dbReference type="Google" id="ProtNLM"/>
    </source>
</evidence>
<feature type="chain" id="PRO_5002163879" description="Secreted protein" evidence="1">
    <location>
        <begin position="26"/>
        <end position="105"/>
    </location>
</feature>
<dbReference type="EMBL" id="KN822044">
    <property type="protein sequence ID" value="KIM62214.1"/>
    <property type="molecule type" value="Genomic_DNA"/>
</dbReference>
<reference evidence="3" key="2">
    <citation type="submission" date="2015-01" db="EMBL/GenBank/DDBJ databases">
        <title>Evolutionary Origins and Diversification of the Mycorrhizal Mutualists.</title>
        <authorList>
            <consortium name="DOE Joint Genome Institute"/>
            <consortium name="Mycorrhizal Genomics Consortium"/>
            <person name="Kohler A."/>
            <person name="Kuo A."/>
            <person name="Nagy L.G."/>
            <person name="Floudas D."/>
            <person name="Copeland A."/>
            <person name="Barry K.W."/>
            <person name="Cichocki N."/>
            <person name="Veneault-Fourrey C."/>
            <person name="LaButti K."/>
            <person name="Lindquist E.A."/>
            <person name="Lipzen A."/>
            <person name="Lundell T."/>
            <person name="Morin E."/>
            <person name="Murat C."/>
            <person name="Riley R."/>
            <person name="Ohm R."/>
            <person name="Sun H."/>
            <person name="Tunlid A."/>
            <person name="Henrissat B."/>
            <person name="Grigoriev I.V."/>
            <person name="Hibbett D.S."/>
            <person name="Martin F."/>
        </authorList>
    </citation>
    <scope>NUCLEOTIDE SEQUENCE [LARGE SCALE GENOMIC DNA]</scope>
    <source>
        <strain evidence="3">Foug A</strain>
    </source>
</reference>
<gene>
    <name evidence="2" type="ORF">SCLCIDRAFT_838376</name>
</gene>
<dbReference type="AlphaFoldDB" id="A0A0C3E134"/>
<evidence type="ECO:0000256" key="1">
    <source>
        <dbReference type="SAM" id="SignalP"/>
    </source>
</evidence>
<sequence length="105" mass="11669">MDQRSRQLDALQTALLLLSISTARGLQVVIAQISILAASWPPQVVRFACRRHVSSQRVERATQGPLGVWGSSRLDGVIHLDRMPRMALLTCLQRPLAVSNQELGW</sequence>
<reference evidence="2 3" key="1">
    <citation type="submission" date="2014-04" db="EMBL/GenBank/DDBJ databases">
        <authorList>
            <consortium name="DOE Joint Genome Institute"/>
            <person name="Kuo A."/>
            <person name="Kohler A."/>
            <person name="Nagy L.G."/>
            <person name="Floudas D."/>
            <person name="Copeland A."/>
            <person name="Barry K.W."/>
            <person name="Cichocki N."/>
            <person name="Veneault-Fourrey C."/>
            <person name="LaButti K."/>
            <person name="Lindquist E.A."/>
            <person name="Lipzen A."/>
            <person name="Lundell T."/>
            <person name="Morin E."/>
            <person name="Murat C."/>
            <person name="Sun H."/>
            <person name="Tunlid A."/>
            <person name="Henrissat B."/>
            <person name="Grigoriev I.V."/>
            <person name="Hibbett D.S."/>
            <person name="Martin F."/>
            <person name="Nordberg H.P."/>
            <person name="Cantor M.N."/>
            <person name="Hua S.X."/>
        </authorList>
    </citation>
    <scope>NUCLEOTIDE SEQUENCE [LARGE SCALE GENOMIC DNA]</scope>
    <source>
        <strain evidence="2 3">Foug A</strain>
    </source>
</reference>
<keyword evidence="1" id="KW-0732">Signal</keyword>
<name>A0A0C3E134_9AGAM</name>
<accession>A0A0C3E134</accession>
<proteinExistence type="predicted"/>
<dbReference type="InParanoid" id="A0A0C3E134"/>
<feature type="signal peptide" evidence="1">
    <location>
        <begin position="1"/>
        <end position="25"/>
    </location>
</feature>
<organism evidence="2 3">
    <name type="scientific">Scleroderma citrinum Foug A</name>
    <dbReference type="NCBI Taxonomy" id="1036808"/>
    <lineage>
        <taxon>Eukaryota</taxon>
        <taxon>Fungi</taxon>
        <taxon>Dikarya</taxon>
        <taxon>Basidiomycota</taxon>
        <taxon>Agaricomycotina</taxon>
        <taxon>Agaricomycetes</taxon>
        <taxon>Agaricomycetidae</taxon>
        <taxon>Boletales</taxon>
        <taxon>Sclerodermatineae</taxon>
        <taxon>Sclerodermataceae</taxon>
        <taxon>Scleroderma</taxon>
    </lineage>
</organism>
<evidence type="ECO:0000313" key="3">
    <source>
        <dbReference type="Proteomes" id="UP000053989"/>
    </source>
</evidence>